<proteinExistence type="predicted"/>
<keyword evidence="3" id="KW-1185">Reference proteome</keyword>
<keyword evidence="1" id="KW-1133">Transmembrane helix</keyword>
<dbReference type="Proteomes" id="UP001180487">
    <property type="component" value="Unassembled WGS sequence"/>
</dbReference>
<keyword evidence="1" id="KW-0472">Membrane</keyword>
<keyword evidence="1" id="KW-0812">Transmembrane</keyword>
<reference evidence="2 3" key="1">
    <citation type="submission" date="2023-07" db="EMBL/GenBank/DDBJ databases">
        <title>Sorghum-associated microbial communities from plants grown in Nebraska, USA.</title>
        <authorList>
            <person name="Schachtman D."/>
        </authorList>
    </citation>
    <scope>NUCLEOTIDE SEQUENCE [LARGE SCALE GENOMIC DNA]</scope>
    <source>
        <strain evidence="2 3">BE313</strain>
    </source>
</reference>
<accession>A0ABU2C402</accession>
<protein>
    <recommendedName>
        <fullName evidence="4">DUF5666 domain-containing protein</fullName>
    </recommendedName>
</protein>
<name>A0ABU2C402_9BURK</name>
<organism evidence="2 3">
    <name type="scientific">Rhodoferax ferrireducens</name>
    <dbReference type="NCBI Taxonomy" id="192843"/>
    <lineage>
        <taxon>Bacteria</taxon>
        <taxon>Pseudomonadati</taxon>
        <taxon>Pseudomonadota</taxon>
        <taxon>Betaproteobacteria</taxon>
        <taxon>Burkholderiales</taxon>
        <taxon>Comamonadaceae</taxon>
        <taxon>Rhodoferax</taxon>
    </lineage>
</organism>
<evidence type="ECO:0000313" key="3">
    <source>
        <dbReference type="Proteomes" id="UP001180487"/>
    </source>
</evidence>
<dbReference type="RefSeq" id="WP_310370724.1">
    <property type="nucleotide sequence ID" value="NZ_JAVDXT010000001.1"/>
</dbReference>
<gene>
    <name evidence="2" type="ORF">J2X19_000715</name>
</gene>
<comment type="caution">
    <text evidence="2">The sequence shown here is derived from an EMBL/GenBank/DDBJ whole genome shotgun (WGS) entry which is preliminary data.</text>
</comment>
<evidence type="ECO:0000256" key="1">
    <source>
        <dbReference type="SAM" id="Phobius"/>
    </source>
</evidence>
<evidence type="ECO:0008006" key="4">
    <source>
        <dbReference type="Google" id="ProtNLM"/>
    </source>
</evidence>
<evidence type="ECO:0000313" key="2">
    <source>
        <dbReference type="EMBL" id="MDR7376057.1"/>
    </source>
</evidence>
<dbReference type="EMBL" id="JAVDXT010000001">
    <property type="protein sequence ID" value="MDR7376057.1"/>
    <property type="molecule type" value="Genomic_DNA"/>
</dbReference>
<feature type="transmembrane region" description="Helical" evidence="1">
    <location>
        <begin position="20"/>
        <end position="37"/>
    </location>
</feature>
<sequence>MQKIHASPGAYERRAGWRGWMAAISMGMLVLILSLVLDGCGGGEVAGVGSGGSGTASGTVSGFGSVIVDGVEYADTRASVQRPDGAGALQSSAVKLGQRVRLVYDSNNNAQSIEVLSQLVGPVTALPDNNGWMQVLGQWVRVVNNTSDPTRSTPTVLDGCSGVAAIASGDTMEVFGSWVWDGSKSATVLVATRMERLAAAPALVQLGGVVQGLSGSSFRLNASNGTLVQASSVPTDLADGAVVQVWATQSAWAAASSSVALQATLVLRSETRAADLATGQALRLGGLASQFDASARTLVVQGMTVQLAAGLVVDEAALARGEFVSLQVQRVGDKLVASSVEVRSGSAPNDDLGGKTLLIGNTSGINWNASNVQFSLRGVQVQATAAVIDTSCKSVALTTPISVRVEGGVQTPGQPVTATRVQCSPAT</sequence>